<dbReference type="InterPro" id="IPR013320">
    <property type="entry name" value="ConA-like_dom_sf"/>
</dbReference>
<comment type="caution">
    <text evidence="6">The sequence shown here is derived from an EMBL/GenBank/DDBJ whole genome shotgun (WGS) entry which is preliminary data.</text>
</comment>
<keyword evidence="3 4" id="KW-0408">Iron</keyword>
<feature type="domain" description="Cytochrome c" evidence="5">
    <location>
        <begin position="564"/>
        <end position="662"/>
    </location>
</feature>
<keyword evidence="1 4" id="KW-0349">Heme</keyword>
<dbReference type="GO" id="GO:0009055">
    <property type="term" value="F:electron transfer activity"/>
    <property type="evidence" value="ECO:0007669"/>
    <property type="project" value="InterPro"/>
</dbReference>
<organism evidence="6 7">
    <name type="scientific">Rubinisphaera italica</name>
    <dbReference type="NCBI Taxonomy" id="2527969"/>
    <lineage>
        <taxon>Bacteria</taxon>
        <taxon>Pseudomonadati</taxon>
        <taxon>Planctomycetota</taxon>
        <taxon>Planctomycetia</taxon>
        <taxon>Planctomycetales</taxon>
        <taxon>Planctomycetaceae</taxon>
        <taxon>Rubinisphaera</taxon>
    </lineage>
</organism>
<keyword evidence="2 4" id="KW-0479">Metal-binding</keyword>
<dbReference type="InterPro" id="IPR009056">
    <property type="entry name" value="Cyt_c-like_dom"/>
</dbReference>
<name>A0A5C5XEA5_9PLAN</name>
<dbReference type="EMBL" id="SJPG01000001">
    <property type="protein sequence ID" value="TWT60455.1"/>
    <property type="molecule type" value="Genomic_DNA"/>
</dbReference>
<dbReference type="Pfam" id="PF07635">
    <property type="entry name" value="PSCyt1"/>
    <property type="match status" value="1"/>
</dbReference>
<proteinExistence type="predicted"/>
<reference evidence="6 7" key="1">
    <citation type="submission" date="2019-02" db="EMBL/GenBank/DDBJ databases">
        <title>Deep-cultivation of Planctomycetes and their phenomic and genomic characterization uncovers novel biology.</title>
        <authorList>
            <person name="Wiegand S."/>
            <person name="Jogler M."/>
            <person name="Boedeker C."/>
            <person name="Pinto D."/>
            <person name="Vollmers J."/>
            <person name="Rivas-Marin E."/>
            <person name="Kohn T."/>
            <person name="Peeters S.H."/>
            <person name="Heuer A."/>
            <person name="Rast P."/>
            <person name="Oberbeckmann S."/>
            <person name="Bunk B."/>
            <person name="Jeske O."/>
            <person name="Meyerdierks A."/>
            <person name="Storesund J.E."/>
            <person name="Kallscheuer N."/>
            <person name="Luecker S."/>
            <person name="Lage O.M."/>
            <person name="Pohl T."/>
            <person name="Merkel B.J."/>
            <person name="Hornburger P."/>
            <person name="Mueller R.-W."/>
            <person name="Bruemmer F."/>
            <person name="Labrenz M."/>
            <person name="Spormann A.M."/>
            <person name="Op Den Camp H."/>
            <person name="Overmann J."/>
            <person name="Amann R."/>
            <person name="Jetten M.S.M."/>
            <person name="Mascher T."/>
            <person name="Medema M.H."/>
            <person name="Devos D.P."/>
            <person name="Kaster A.-K."/>
            <person name="Ovreas L."/>
            <person name="Rohde M."/>
            <person name="Galperin M.Y."/>
            <person name="Jogler C."/>
        </authorList>
    </citation>
    <scope>NUCLEOTIDE SEQUENCE [LARGE SCALE GENOMIC DNA]</scope>
    <source>
        <strain evidence="6 7">Pan54</strain>
    </source>
</reference>
<dbReference type="Pfam" id="PF13385">
    <property type="entry name" value="Laminin_G_3"/>
    <property type="match status" value="1"/>
</dbReference>
<dbReference type="SUPFAM" id="SSF49899">
    <property type="entry name" value="Concanavalin A-like lectins/glucanases"/>
    <property type="match status" value="1"/>
</dbReference>
<dbReference type="InterPro" id="IPR011444">
    <property type="entry name" value="DUF1549"/>
</dbReference>
<dbReference type="GO" id="GO:0046872">
    <property type="term" value="F:metal ion binding"/>
    <property type="evidence" value="ECO:0007669"/>
    <property type="project" value="UniProtKB-KW"/>
</dbReference>
<keyword evidence="7" id="KW-1185">Reference proteome</keyword>
<dbReference type="GO" id="GO:0020037">
    <property type="term" value="F:heme binding"/>
    <property type="evidence" value="ECO:0007669"/>
    <property type="project" value="InterPro"/>
</dbReference>
<dbReference type="AlphaFoldDB" id="A0A5C5XEA5"/>
<gene>
    <name evidence="6" type="ORF">Pan54_11690</name>
</gene>
<sequence length="1244" mass="138511">MSVASAMKLVRNFDFLQTYSRSMFTFAMIFLVTASNALAAEPVLEWRFDGESQPGAWQGKFGAPASGPRQPRYPGFSTNNRGATFVGHEGWILVKDHERGGFTNVRYGAGETFAFEAWIKVKSISKGQMVYLMGKGRHGKLGENLGENNQNYAVRLQGTDGGASLGFLFASEDPKTKARDWHRWWSTPELALAGWHHLAVDFTFGKADSLHAYIDGKPVEGVWDMGGATTLPPVQDVDDLVIGTGQSRSSGVSFQGWMDNVVLYREPFSPEEMAERYVFIPPPPAVTRDMIPSGKVLVQISEEGVPEANSWPEEPQVTETYQEDVFGIFELPQKYISTGVRADRANPLHLRASAIVKLPAGKHRLLLRGRGAARLEIDGNLILETPMRPTDTGGHGLLSSQDKYLDLGPDFRFVPPGNRETWGEFESDGNEHFVILETLVGGLAGKNKLRSEPGETVVAVSLEGRESWSLLSPGDRQVKYTDEGWASYEAERRQWLAQVNAKARANCLANKSDYWNHRHSFAADWLASIEQVKVPELAEGYPANNAIDHFIAARIATVAKESSQVEAGGVDYFKDVRPILEKHCYDCHQGGKAQGGLRIDNHESMLTGGESEEPAIVPGKVDESILLERVSTEDDGMVMPPKGDRLSDQEIAILKNWIEGGAVWPQFDVASFTPTPLSEDLDFLRRVTLDTVGVTPTEEEIAEFQNDSPETRRANAIDRLLADPRWADHWTGYWLDVLAENPNIINPTLNNTGPFRWWIYESLLDNKPADLFATELIRMEGSERFGGPAGFATASQNDLPMAAKGIIVSSAFLGVQMKCARCHDAPSHVSMQEDLLQVAALLKQKTIKLPETSSVPAGRLEHTGRKPLIQVTLEPGVEIQPAWPFERYCDEAVADELAEHPDNPRDRLAALITAPQNERFAQVMVNRLWQRMMGRGLVESVSDWEMSDPSHPELLRWLGHQLVASGYDLKAVSRIILNSHAYQRATDTTLAETSPLFISPAPRRLTAEQIVDSVFHATGTPFDLEEVSLDVDSVRVTKTSITLGKPRRSWMLASTSNERDRPSLSLPRITAVANVLETFGWRGARQDPLSIRETDPNILQPAIYANGVMSIWLTRLSDRHGMTELALEDQPVEQLVDRIFLRLLTRLPSAEEKQRYVSFLSEGYSDRVIPESERVSPEHGPHEPVRYVSWSNHLDGAANVLASQKEAAARRGDPPTNALNEEWRLRMEDVVWAVLNAPEWIYTP</sequence>
<evidence type="ECO:0000313" key="7">
    <source>
        <dbReference type="Proteomes" id="UP000316095"/>
    </source>
</evidence>
<evidence type="ECO:0000256" key="1">
    <source>
        <dbReference type="ARBA" id="ARBA00022617"/>
    </source>
</evidence>
<dbReference type="InterPro" id="IPR036909">
    <property type="entry name" value="Cyt_c-like_dom_sf"/>
</dbReference>
<dbReference type="PANTHER" id="PTHR35889">
    <property type="entry name" value="CYCLOINULO-OLIGOSACCHARIDE FRUCTANOTRANSFERASE-RELATED"/>
    <property type="match status" value="1"/>
</dbReference>
<evidence type="ECO:0000313" key="6">
    <source>
        <dbReference type="EMBL" id="TWT60455.1"/>
    </source>
</evidence>
<dbReference type="PANTHER" id="PTHR35889:SF3">
    <property type="entry name" value="F-BOX DOMAIN-CONTAINING PROTEIN"/>
    <property type="match status" value="1"/>
</dbReference>
<dbReference type="Pfam" id="PF07587">
    <property type="entry name" value="PSD1"/>
    <property type="match status" value="1"/>
</dbReference>
<evidence type="ECO:0000256" key="4">
    <source>
        <dbReference type="PROSITE-ProRule" id="PRU00433"/>
    </source>
</evidence>
<dbReference type="Gene3D" id="2.60.120.200">
    <property type="match status" value="1"/>
</dbReference>
<dbReference type="PROSITE" id="PS51007">
    <property type="entry name" value="CYTC"/>
    <property type="match status" value="1"/>
</dbReference>
<dbReference type="InterPro" id="IPR022655">
    <property type="entry name" value="DUF1553"/>
</dbReference>
<dbReference type="Proteomes" id="UP000316095">
    <property type="component" value="Unassembled WGS sequence"/>
</dbReference>
<dbReference type="InterPro" id="IPR011429">
    <property type="entry name" value="Cyt_c_Planctomycete-type"/>
</dbReference>
<dbReference type="Pfam" id="PF07583">
    <property type="entry name" value="PSCyt2"/>
    <property type="match status" value="1"/>
</dbReference>
<protein>
    <submittedName>
        <fullName evidence="6">Planctomycete cytochrome C</fullName>
    </submittedName>
</protein>
<evidence type="ECO:0000256" key="3">
    <source>
        <dbReference type="ARBA" id="ARBA00023004"/>
    </source>
</evidence>
<accession>A0A5C5XEA5</accession>
<dbReference type="SUPFAM" id="SSF46626">
    <property type="entry name" value="Cytochrome c"/>
    <property type="match status" value="1"/>
</dbReference>
<evidence type="ECO:0000259" key="5">
    <source>
        <dbReference type="PROSITE" id="PS51007"/>
    </source>
</evidence>
<evidence type="ECO:0000256" key="2">
    <source>
        <dbReference type="ARBA" id="ARBA00022723"/>
    </source>
</evidence>